<evidence type="ECO:0000313" key="1">
    <source>
        <dbReference type="EMBL" id="EST42210.1"/>
    </source>
</evidence>
<evidence type="ECO:0000313" key="3">
    <source>
        <dbReference type="Proteomes" id="UP000018208"/>
    </source>
</evidence>
<dbReference type="EMBL" id="AUWU02000003">
    <property type="protein sequence ID" value="KAH0574680.1"/>
    <property type="molecule type" value="Genomic_DNA"/>
</dbReference>
<protein>
    <submittedName>
        <fullName evidence="1">Uncharacterized protein</fullName>
    </submittedName>
</protein>
<name>V6LCK5_9EUKA</name>
<organism evidence="1">
    <name type="scientific">Spironucleus salmonicida</name>
    <dbReference type="NCBI Taxonomy" id="348837"/>
    <lineage>
        <taxon>Eukaryota</taxon>
        <taxon>Metamonada</taxon>
        <taxon>Diplomonadida</taxon>
        <taxon>Hexamitidae</taxon>
        <taxon>Hexamitinae</taxon>
        <taxon>Spironucleus</taxon>
    </lineage>
</organism>
<dbReference type="AlphaFoldDB" id="V6LCK5"/>
<accession>V6LCK5</accession>
<gene>
    <name evidence="1" type="ORF">SS50377_18512</name>
    <name evidence="2" type="ORF">SS50377_22295</name>
</gene>
<dbReference type="Proteomes" id="UP000018208">
    <property type="component" value="Unassembled WGS sequence"/>
</dbReference>
<dbReference type="EMBL" id="KI546166">
    <property type="protein sequence ID" value="EST42210.1"/>
    <property type="molecule type" value="Genomic_DNA"/>
</dbReference>
<keyword evidence="3" id="KW-1185">Reference proteome</keyword>
<proteinExistence type="predicted"/>
<reference evidence="2" key="2">
    <citation type="submission" date="2020-12" db="EMBL/GenBank/DDBJ databases">
        <title>New Spironucleus salmonicida genome in near-complete chromosomes.</title>
        <authorList>
            <person name="Xu F."/>
            <person name="Kurt Z."/>
            <person name="Jimenez-Gonzalez A."/>
            <person name="Astvaldsson A."/>
            <person name="Andersson J.O."/>
            <person name="Svard S.G."/>
        </authorList>
    </citation>
    <scope>NUCLEOTIDE SEQUENCE</scope>
    <source>
        <strain evidence="2">ATCC 50377</strain>
    </source>
</reference>
<reference evidence="1 2" key="1">
    <citation type="journal article" date="2014" name="PLoS Genet.">
        <title>The Genome of Spironucleus salmonicida Highlights a Fish Pathogen Adapted to Fluctuating Environments.</title>
        <authorList>
            <person name="Xu F."/>
            <person name="Jerlstrom-Hultqvist J."/>
            <person name="Einarsson E."/>
            <person name="Astvaldsson A."/>
            <person name="Svard S.G."/>
            <person name="Andersson J.O."/>
        </authorList>
    </citation>
    <scope>NUCLEOTIDE SEQUENCE</scope>
    <source>
        <strain evidence="2">ATCC 50377</strain>
    </source>
</reference>
<sequence>MNYQIKQNEDDTMTLIIPSLHNRQIQTPIYLKLHLVFQFLIIKIKEYDDTQFIDFSLSNTCQHNFPGIIIDAQDLHSFKVLENQFLHIYSFISSEIAHFIGPHPFSNVINLDLAFRLQNPISYFFIPTRAGGNIALFKKVFLKDDPLQSYIDINCAVNLLSTSAGTNKRKTRKIVSFLRQKLSFTSETKEFYNYLKNNANFIENKQFQSFFNKYFTQINNELSSEIFIEIFESNEGSDDAELVNFSSKCEKQILFLNFRIMLCQIIGFQDFQYEKFTSGCYNMLQIKQFSVIAKLGKINIQQNSGCLNVQNININRDIDIDFKNKIAQYPRFKNMRFYRQIKEQPKYVSSKLPNYAYIHEHEVFKINFEFQGFVNFESVNKLVLKNANLSNYSFIKK</sequence>
<evidence type="ECO:0000313" key="2">
    <source>
        <dbReference type="EMBL" id="KAH0574680.1"/>
    </source>
</evidence>
<dbReference type="VEuPathDB" id="GiardiaDB:SS50377_22295"/>